<accession>A0A3R7KKH4</accession>
<keyword evidence="3 7" id="KW-0479">Metal-binding</keyword>
<keyword evidence="4 7" id="KW-0378">Hydrolase</keyword>
<proteinExistence type="inferred from homology"/>
<dbReference type="GO" id="GO:0016020">
    <property type="term" value="C:membrane"/>
    <property type="evidence" value="ECO:0007669"/>
    <property type="project" value="InterPro"/>
</dbReference>
<dbReference type="GO" id="GO:0046872">
    <property type="term" value="F:metal ion binding"/>
    <property type="evidence" value="ECO:0007669"/>
    <property type="project" value="UniProtKB-KW"/>
</dbReference>
<evidence type="ECO:0000256" key="3">
    <source>
        <dbReference type="ARBA" id="ARBA00022723"/>
    </source>
</evidence>
<comment type="cofactor">
    <cofactor evidence="7">
        <name>Zn(2+)</name>
        <dbReference type="ChEBI" id="CHEBI:29105"/>
    </cofactor>
    <text evidence="7">Binds 1 zinc ion per subunit.</text>
</comment>
<evidence type="ECO:0000256" key="1">
    <source>
        <dbReference type="ARBA" id="ARBA00005860"/>
    </source>
</evidence>
<gene>
    <name evidence="8" type="ORF">Tco025E_09773</name>
</gene>
<sequence length="113" mass="12220">NEKLLCTHDRLSLGNCDFGRYKQPLSAAVPVLRGPQAWRQEGVYGLLPARYWACGDGCTNGKAHAIVGSFIGPNSRCVKGNDLQVSGKPIGDVCVNTQCDGGRLKVQFRRDAT</sequence>
<dbReference type="AlphaFoldDB" id="A0A3R7KKH4"/>
<protein>
    <recommendedName>
        <fullName evidence="7">Leishmanolysin-like peptidase</fullName>
        <ecNumber evidence="7">3.4.24.-</ecNumber>
    </recommendedName>
</protein>
<dbReference type="EC" id="3.4.24.-" evidence="7"/>
<dbReference type="EMBL" id="MKKU01001294">
    <property type="protein sequence ID" value="RNE96248.1"/>
    <property type="molecule type" value="Genomic_DNA"/>
</dbReference>
<dbReference type="GO" id="GO:0004222">
    <property type="term" value="F:metalloendopeptidase activity"/>
    <property type="evidence" value="ECO:0007669"/>
    <property type="project" value="UniProtKB-UniRule"/>
</dbReference>
<evidence type="ECO:0000313" key="8">
    <source>
        <dbReference type="EMBL" id="RNE96248.1"/>
    </source>
</evidence>
<reference evidence="8 9" key="1">
    <citation type="journal article" date="2018" name="BMC Genomics">
        <title>Genomic comparison of Trypanosoma conorhini and Trypanosoma rangeli to Trypanosoma cruzi strains of high and low virulence.</title>
        <authorList>
            <person name="Bradwell K.R."/>
            <person name="Koparde V.N."/>
            <person name="Matveyev A.V."/>
            <person name="Serrano M.G."/>
            <person name="Alves J.M."/>
            <person name="Parikh H."/>
            <person name="Huang B."/>
            <person name="Lee V."/>
            <person name="Espinosa-Alvarez O."/>
            <person name="Ortiz P.A."/>
            <person name="Costa-Martins A.G."/>
            <person name="Teixeira M.M."/>
            <person name="Buck G.A."/>
        </authorList>
    </citation>
    <scope>NUCLEOTIDE SEQUENCE [LARGE SCALE GENOMIC DNA]</scope>
    <source>
        <strain evidence="8 9">025E</strain>
    </source>
</reference>
<dbReference type="RefSeq" id="XP_029223290.1">
    <property type="nucleotide sequence ID" value="XM_029376581.1"/>
</dbReference>
<evidence type="ECO:0000256" key="5">
    <source>
        <dbReference type="ARBA" id="ARBA00022833"/>
    </source>
</evidence>
<dbReference type="Gene3D" id="2.30.34.10">
    <property type="entry name" value="Leishmanolysin domain 4"/>
    <property type="match status" value="1"/>
</dbReference>
<organism evidence="8 9">
    <name type="scientific">Trypanosoma conorhini</name>
    <dbReference type="NCBI Taxonomy" id="83891"/>
    <lineage>
        <taxon>Eukaryota</taxon>
        <taxon>Discoba</taxon>
        <taxon>Euglenozoa</taxon>
        <taxon>Kinetoplastea</taxon>
        <taxon>Metakinetoplastina</taxon>
        <taxon>Trypanosomatida</taxon>
        <taxon>Trypanosomatidae</taxon>
        <taxon>Trypanosoma</taxon>
    </lineage>
</organism>
<evidence type="ECO:0000313" key="9">
    <source>
        <dbReference type="Proteomes" id="UP000284403"/>
    </source>
</evidence>
<keyword evidence="5 7" id="KW-0862">Zinc</keyword>
<keyword evidence="9" id="KW-1185">Reference proteome</keyword>
<evidence type="ECO:0000256" key="2">
    <source>
        <dbReference type="ARBA" id="ARBA00022670"/>
    </source>
</evidence>
<comment type="similarity">
    <text evidence="1 7">Belongs to the peptidase M8 family.</text>
</comment>
<dbReference type="GO" id="GO:0006508">
    <property type="term" value="P:proteolysis"/>
    <property type="evidence" value="ECO:0007669"/>
    <property type="project" value="UniProtKB-KW"/>
</dbReference>
<evidence type="ECO:0000256" key="7">
    <source>
        <dbReference type="RuleBase" id="RU366077"/>
    </source>
</evidence>
<dbReference type="GeneID" id="40323384"/>
<comment type="caution">
    <text evidence="8">The sequence shown here is derived from an EMBL/GenBank/DDBJ whole genome shotgun (WGS) entry which is preliminary data.</text>
</comment>
<evidence type="ECO:0000256" key="4">
    <source>
        <dbReference type="ARBA" id="ARBA00022801"/>
    </source>
</evidence>
<dbReference type="SUPFAM" id="SSF55486">
    <property type="entry name" value="Metalloproteases ('zincins'), catalytic domain"/>
    <property type="match status" value="1"/>
</dbReference>
<dbReference type="Proteomes" id="UP000284403">
    <property type="component" value="Unassembled WGS sequence"/>
</dbReference>
<dbReference type="InterPro" id="IPR001577">
    <property type="entry name" value="Peptidase_M8"/>
</dbReference>
<keyword evidence="2 7" id="KW-0645">Protease</keyword>
<dbReference type="GO" id="GO:0007155">
    <property type="term" value="P:cell adhesion"/>
    <property type="evidence" value="ECO:0007669"/>
    <property type="project" value="InterPro"/>
</dbReference>
<evidence type="ECO:0000256" key="6">
    <source>
        <dbReference type="ARBA" id="ARBA00023049"/>
    </source>
</evidence>
<feature type="non-terminal residue" evidence="8">
    <location>
        <position position="1"/>
    </location>
</feature>
<keyword evidence="6 7" id="KW-0482">Metalloprotease</keyword>
<dbReference type="Pfam" id="PF01457">
    <property type="entry name" value="Peptidase_M8"/>
    <property type="match status" value="1"/>
</dbReference>
<name>A0A3R7KKH4_9TRYP</name>